<protein>
    <submittedName>
        <fullName evidence="1">Uncharacterized protein</fullName>
    </submittedName>
</protein>
<proteinExistence type="predicted"/>
<evidence type="ECO:0000313" key="1">
    <source>
        <dbReference type="EMBL" id="KZC11877.1"/>
    </source>
</evidence>
<name>A0A154PJ79_DUFNO</name>
<gene>
    <name evidence="1" type="ORF">WN55_03380</name>
</gene>
<dbReference type="Proteomes" id="UP000076502">
    <property type="component" value="Unassembled WGS sequence"/>
</dbReference>
<evidence type="ECO:0000313" key="2">
    <source>
        <dbReference type="Proteomes" id="UP000076502"/>
    </source>
</evidence>
<keyword evidence="2" id="KW-1185">Reference proteome</keyword>
<sequence length="62" mass="6997">MNDSQIQLCCVSFAKKKKKNSIFYTERSPTSVLQHEIRATHANKSLIRADSSELSRLCAPSQ</sequence>
<dbReference type="EMBL" id="KQ434936">
    <property type="protein sequence ID" value="KZC11877.1"/>
    <property type="molecule type" value="Genomic_DNA"/>
</dbReference>
<dbReference type="AlphaFoldDB" id="A0A154PJ79"/>
<organism evidence="1 2">
    <name type="scientific">Dufourea novaeangliae</name>
    <name type="common">Sweat bee</name>
    <dbReference type="NCBI Taxonomy" id="178035"/>
    <lineage>
        <taxon>Eukaryota</taxon>
        <taxon>Metazoa</taxon>
        <taxon>Ecdysozoa</taxon>
        <taxon>Arthropoda</taxon>
        <taxon>Hexapoda</taxon>
        <taxon>Insecta</taxon>
        <taxon>Pterygota</taxon>
        <taxon>Neoptera</taxon>
        <taxon>Endopterygota</taxon>
        <taxon>Hymenoptera</taxon>
        <taxon>Apocrita</taxon>
        <taxon>Aculeata</taxon>
        <taxon>Apoidea</taxon>
        <taxon>Anthophila</taxon>
        <taxon>Halictidae</taxon>
        <taxon>Rophitinae</taxon>
        <taxon>Dufourea</taxon>
    </lineage>
</organism>
<reference evidence="1 2" key="1">
    <citation type="submission" date="2015-07" db="EMBL/GenBank/DDBJ databases">
        <title>The genome of Dufourea novaeangliae.</title>
        <authorList>
            <person name="Pan H."/>
            <person name="Kapheim K."/>
        </authorList>
    </citation>
    <scope>NUCLEOTIDE SEQUENCE [LARGE SCALE GENOMIC DNA]</scope>
    <source>
        <strain evidence="1">0120121106</strain>
        <tissue evidence="1">Whole body</tissue>
    </source>
</reference>
<accession>A0A154PJ79</accession>